<feature type="compositionally biased region" description="Polar residues" evidence="12">
    <location>
        <begin position="1827"/>
        <end position="1846"/>
    </location>
</feature>
<evidence type="ECO:0000313" key="15">
    <source>
        <dbReference type="EMBL" id="QEE83328.1"/>
    </source>
</evidence>
<feature type="compositionally biased region" description="Polar residues" evidence="12">
    <location>
        <begin position="758"/>
        <end position="770"/>
    </location>
</feature>
<dbReference type="InterPro" id="IPR000477">
    <property type="entry name" value="RT_dom"/>
</dbReference>
<proteinExistence type="predicted"/>
<feature type="domain" description="CCHC-type" evidence="13">
    <location>
        <begin position="1112"/>
        <end position="1127"/>
    </location>
</feature>
<dbReference type="EMBL" id="MK472692">
    <property type="protein sequence ID" value="QEE83328.1"/>
    <property type="molecule type" value="Genomic_DNA"/>
</dbReference>
<dbReference type="PROSITE" id="PS50158">
    <property type="entry name" value="ZF_CCHC"/>
    <property type="match status" value="1"/>
</dbReference>
<dbReference type="InterPro" id="IPR053098">
    <property type="entry name" value="Petuviruses_polyprotein"/>
</dbReference>
<keyword evidence="6" id="KW-0255">Endonuclease</keyword>
<feature type="compositionally biased region" description="Polar residues" evidence="12">
    <location>
        <begin position="2162"/>
        <end position="2179"/>
    </location>
</feature>
<feature type="region of interest" description="Disordered" evidence="12">
    <location>
        <begin position="703"/>
        <end position="847"/>
    </location>
</feature>
<dbReference type="PANTHER" id="PTHR48435:SF1">
    <property type="entry name" value="POLYPROTEIN"/>
    <property type="match status" value="1"/>
</dbReference>
<feature type="compositionally biased region" description="Polar residues" evidence="12">
    <location>
        <begin position="669"/>
        <end position="678"/>
    </location>
</feature>
<dbReference type="SMART" id="SM00343">
    <property type="entry name" value="ZnF_C2HC"/>
    <property type="match status" value="1"/>
</dbReference>
<keyword evidence="8" id="KW-0460">Magnesium</keyword>
<keyword evidence="5" id="KW-0064">Aspartyl protease</keyword>
<keyword evidence="10" id="KW-0238">DNA-binding</keyword>
<dbReference type="SUPFAM" id="SSF56672">
    <property type="entry name" value="DNA/RNA polymerases"/>
    <property type="match status" value="1"/>
</dbReference>
<dbReference type="InterPro" id="IPR041577">
    <property type="entry name" value="RT_RNaseH_2"/>
</dbReference>
<feature type="region of interest" description="Disordered" evidence="12">
    <location>
        <begin position="2160"/>
        <end position="2179"/>
    </location>
</feature>
<evidence type="ECO:0000256" key="6">
    <source>
        <dbReference type="ARBA" id="ARBA00022759"/>
    </source>
</evidence>
<evidence type="ECO:0000256" key="7">
    <source>
        <dbReference type="ARBA" id="ARBA00022801"/>
    </source>
</evidence>
<keyword evidence="2" id="KW-0808">Transferase</keyword>
<feature type="compositionally biased region" description="Low complexity" evidence="12">
    <location>
        <begin position="783"/>
        <end position="806"/>
    </location>
</feature>
<dbReference type="GO" id="GO:0003677">
    <property type="term" value="F:DNA binding"/>
    <property type="evidence" value="ECO:0007669"/>
    <property type="project" value="UniProtKB-KW"/>
</dbReference>
<feature type="compositionally biased region" description="Polar residues" evidence="12">
    <location>
        <begin position="630"/>
        <end position="642"/>
    </location>
</feature>
<dbReference type="CDD" id="cd01647">
    <property type="entry name" value="RT_LTR"/>
    <property type="match status" value="1"/>
</dbReference>
<dbReference type="InterPro" id="IPR028919">
    <property type="entry name" value="Viral_movement"/>
</dbReference>
<evidence type="ECO:0000256" key="8">
    <source>
        <dbReference type="ARBA" id="ARBA00022842"/>
    </source>
</evidence>
<evidence type="ECO:0000256" key="1">
    <source>
        <dbReference type="ARBA" id="ARBA00022670"/>
    </source>
</evidence>
<feature type="region of interest" description="Disordered" evidence="12">
    <location>
        <begin position="504"/>
        <end position="531"/>
    </location>
</feature>
<keyword evidence="9" id="KW-0695">RNA-directed DNA polymerase</keyword>
<dbReference type="GO" id="GO:0004519">
    <property type="term" value="F:endonuclease activity"/>
    <property type="evidence" value="ECO:0007669"/>
    <property type="project" value="UniProtKB-KW"/>
</dbReference>
<dbReference type="PANTHER" id="PTHR48435">
    <property type="entry name" value="POLYPROTEIN"/>
    <property type="match status" value="1"/>
</dbReference>
<dbReference type="InterPro" id="IPR001878">
    <property type="entry name" value="Znf_CCHC"/>
</dbReference>
<dbReference type="Gene3D" id="4.10.60.10">
    <property type="entry name" value="Zinc finger, CCHC-type"/>
    <property type="match status" value="1"/>
</dbReference>
<feature type="region of interest" description="Disordered" evidence="12">
    <location>
        <begin position="623"/>
        <end position="678"/>
    </location>
</feature>
<feature type="region of interest" description="Disordered" evidence="12">
    <location>
        <begin position="2115"/>
        <end position="2144"/>
    </location>
</feature>
<feature type="region of interest" description="Disordered" evidence="12">
    <location>
        <begin position="1823"/>
        <end position="1847"/>
    </location>
</feature>
<keyword evidence="7" id="KW-0378">Hydrolase</keyword>
<dbReference type="Gene3D" id="3.30.70.270">
    <property type="match status" value="2"/>
</dbReference>
<evidence type="ECO:0000259" key="14">
    <source>
        <dbReference type="PROSITE" id="PS50878"/>
    </source>
</evidence>
<evidence type="ECO:0000256" key="5">
    <source>
        <dbReference type="ARBA" id="ARBA00022750"/>
    </source>
</evidence>
<evidence type="ECO:0000256" key="11">
    <source>
        <dbReference type="PROSITE-ProRule" id="PRU00047"/>
    </source>
</evidence>
<sequence length="2179" mass="252339" precursor="true">MTSPSDYQSNSSLATTYSNAPKLSKALSNKYDYLYEVDILKENQKISDTYLPLLNPYSAFAKRSVTPWSQIRSLVQSKPRHVKEYVAASKLDQHPVFATGEEQFVTLHIPEEFASHWKSHQFTHIHFGAVKIALTYHGRKGQPVVARLALLDTRYLEYQHANLGTAEITLNAGTVFITLFPNFTMSLSDANLSTALKIQVQIQGAPLTKDSIQATLHYQIAWRVQNHAMDLTLPGGEEALFLKIDAGNGATQCTQVPRQLSKEDLIKILPDSWVTNYEKLKEPEEPLRSTEVSMSKRHDKSVAISFDHSHYKKLRNTHHFMGMISDDVIVLDDPETFSKTLPSLMQTHDWIHHFQLDGRAVSWYKDPFDGHCPWDIDCQCYSCLYSEDEEDFEDGFPTKYKGIPRPGSIAERKMQEEVNLKKLYEDKDPFVGSLSRPGKYEYLVRYDAPSWAKDPHLTVEPTGWDSDEPIQPKQPFIARNTLPKIYMFNPLNYENNFPPLSSFSKDGADHTPKIPKRNVVLPSGAKDPTGDLEATVNWQTENALAQNRMLTTIDRTLKETVTKVDRVSDQSSKNQGLIRVLEQQLQDLNKRICPPGTSLFHFFDQQKSEMASLKEQIRLLKEQPQKNETDTPSYQSSYQPFHNFSSPYMPSNPPNSPFTNFANTPQPQPSLFSQYPIQPKSPNTFDLAKLVWEKKDAIAAEKRAKKKLQKDEVKQKTSLPPESKRPDPQSSSHLGDQFMISDPTLPKVYALNEPSVPSEDTSSQSYISTEESVEDTDSFSVVSEESTQLSQLSSSSNDSPENNENTLPQTFMVRPTEPEISEVEDEVDGMTEEPIPERRPEITPPKMVGTGFHTFSLDDISITKWPERIQDFHTWMLTKQLVEREPFLILSEFTARLSGTLREWWNSVGPDDKNRFLTSQDFTWNIRILYSYFCGDQSQNKEELRRQIFEMKCLSYDRKKIDRHFQRMIKLFYHIGGDISLKQAFISSLPPILSERISALLKERGTSVTQMQVGDIRQTAFYVLDDLCSKRKFFNQMKKMSRDLEKACTKSDLIIKGDKGCSGYCNPSRRRKYKRFKLPSFKERDGRQYRKRRRFFRKSKTSKSMRQKPRSCFTCGKIGHFSRNCPQNKKSIKLISEIQKYTGIDIEDDLESVFSIEDEPSEDTLFSLEFYEEYAGEQYQITSYEAPKTENPPLPKIHTIVEIPQTEVKVYTSKWDKPISVIAFYDTGAAYSIMDPAILPSEYWIPHFRHFGTADDGILTTTVKTKHPITIEFFPGFKYTTKLLGSDIPGKDLLIGFDIYRQLNNKLRIGADGIRWKNQFKRYTEIPRLFQLTTSNELQQLEDVIKNQLCAESHVDFLSKCSHPLWLNQDFFIKLPFKKNENINPTKASHSGMNPEHLQLAIKECDELQQFDLIEPSDSQWACEAFYVNKRSEQVRGKLRLVINYQPLNHFLQDDKFPIPNKLTLFSHLSKAKLFSKFDLKSGFWQLGIHPDDRPKTGFCIPDRHFQWKVMPFGLKTAPSLFQKAMIKIFQPILFSALVYIDDILLFSETLEDHIKLLNQFIGLVRKFGVMLSAKKMILAQNKIQFLGMDFADGTFSPAGHISLELQKFPDTNLSVKQIQQFLGVVNYIRDFIPEVTEHISPLSDMLKKKPPAWGKCQDNAVKQLKQLAQQVKSLHIPSEGKKILQTDASDQYWSAVLLEEHNGKRKICGFASGKFKVSEQHYHSTFKEILAVKNGIKKFNFFLIHTNFLVEMDMRAFPKMIRLNPKIVPNSQLLRWAQWFSPYQFEVKHLKGKDNILADFLSRPHEFSQRLKNSPKVLMFQRRTRSNSTKSKADSSQSTGSSYKLSHNLPENPPEAFDLDYPWDTSVFLERRTFYELQVFKKYGGSILRPFGVDPEYPFAHIFIPNPTDFSEDLLWMFWYLLNHFHILMEFRCSKFSKFDQVNPWMMKFLLWFNNHNYWASLFKCMKGIKKYVVIWFYRPVNYYQGKLCALPHSSIVKWNHVSVLNDEDEYSELQRFIFQENKCIPKEIWPGSLGSWNYGNSDHPHGQWIRDALREYREMNDYFQDAQDPYPAYSKVDLTQEELNTLRITRSYGSSSEDADMVKRSIYTVQSNIVKDSPRKRKGKAKSKSSTRSEKRRAKNKCKYRSLHGEDWWIELGYSTKPSTPSWTQDSSSEPCI</sequence>
<keyword evidence="1" id="KW-0645">Protease</keyword>
<accession>A0A5B9GFI6</accession>
<dbReference type="Gene3D" id="3.10.10.10">
    <property type="entry name" value="HIV Type 1 Reverse Transcriptase, subunit A, domain 1"/>
    <property type="match status" value="1"/>
</dbReference>
<feature type="domain" description="Reverse transcriptase" evidence="14">
    <location>
        <begin position="1409"/>
        <end position="1591"/>
    </location>
</feature>
<evidence type="ECO:0000256" key="9">
    <source>
        <dbReference type="ARBA" id="ARBA00022918"/>
    </source>
</evidence>
<dbReference type="InterPro" id="IPR043128">
    <property type="entry name" value="Rev_trsase/Diguanyl_cyclase"/>
</dbReference>
<keyword evidence="11" id="KW-0862">Zinc</keyword>
<keyword evidence="11" id="KW-0479">Metal-binding</keyword>
<dbReference type="InterPro" id="IPR043502">
    <property type="entry name" value="DNA/RNA_pol_sf"/>
</dbReference>
<keyword evidence="4" id="KW-0540">Nuclease</keyword>
<feature type="compositionally biased region" description="Basic residues" evidence="12">
    <location>
        <begin position="2120"/>
        <end position="2144"/>
    </location>
</feature>
<dbReference type="SMR" id="A0A5B9GFI6"/>
<dbReference type="GO" id="GO:0003964">
    <property type="term" value="F:RNA-directed DNA polymerase activity"/>
    <property type="evidence" value="ECO:0007669"/>
    <property type="project" value="UniProtKB-KW"/>
</dbReference>
<evidence type="ECO:0000256" key="3">
    <source>
        <dbReference type="ARBA" id="ARBA00022695"/>
    </source>
</evidence>
<dbReference type="CDD" id="cd09274">
    <property type="entry name" value="RNase_HI_RT_Ty3"/>
    <property type="match status" value="1"/>
</dbReference>
<dbReference type="GO" id="GO:0004190">
    <property type="term" value="F:aspartic-type endopeptidase activity"/>
    <property type="evidence" value="ECO:0007669"/>
    <property type="project" value="UniProtKB-KW"/>
</dbReference>
<evidence type="ECO:0000256" key="4">
    <source>
        <dbReference type="ARBA" id="ARBA00022722"/>
    </source>
</evidence>
<evidence type="ECO:0000256" key="12">
    <source>
        <dbReference type="SAM" id="MobiDB-lite"/>
    </source>
</evidence>
<dbReference type="PROSITE" id="PS50878">
    <property type="entry name" value="RT_POL"/>
    <property type="match status" value="1"/>
</dbReference>
<dbReference type="Pfam" id="PF17919">
    <property type="entry name" value="RT_RNaseH_2"/>
    <property type="match status" value="1"/>
</dbReference>
<evidence type="ECO:0000256" key="2">
    <source>
        <dbReference type="ARBA" id="ARBA00022679"/>
    </source>
</evidence>
<dbReference type="GO" id="GO:0008270">
    <property type="term" value="F:zinc ion binding"/>
    <property type="evidence" value="ECO:0007669"/>
    <property type="project" value="UniProtKB-KW"/>
</dbReference>
<dbReference type="Pfam" id="PF00078">
    <property type="entry name" value="RVT_1"/>
    <property type="match status" value="1"/>
</dbReference>
<evidence type="ECO:0000256" key="10">
    <source>
        <dbReference type="ARBA" id="ARBA00023125"/>
    </source>
</evidence>
<dbReference type="Pfam" id="PF01107">
    <property type="entry name" value="MP"/>
    <property type="match status" value="1"/>
</dbReference>
<dbReference type="InterPro" id="IPR036875">
    <property type="entry name" value="Znf_CCHC_sf"/>
</dbReference>
<dbReference type="GO" id="GO:0006508">
    <property type="term" value="P:proteolysis"/>
    <property type="evidence" value="ECO:0007669"/>
    <property type="project" value="UniProtKB-KW"/>
</dbReference>
<feature type="compositionally biased region" description="Acidic residues" evidence="12">
    <location>
        <begin position="819"/>
        <end position="831"/>
    </location>
</feature>
<dbReference type="SUPFAM" id="SSF57756">
    <property type="entry name" value="Retrovirus zinc finger-like domains"/>
    <property type="match status" value="1"/>
</dbReference>
<evidence type="ECO:0000259" key="13">
    <source>
        <dbReference type="PROSITE" id="PS50158"/>
    </source>
</evidence>
<reference evidence="15" key="1">
    <citation type="submission" date="2019-01" db="EMBL/GenBank/DDBJ databases">
        <authorList>
            <person name="Kwon Y.E."/>
            <person name="Song E.G."/>
            <person name="Ryu K.H."/>
        </authorList>
    </citation>
    <scope>NUCLEOTIDE SEQUENCE</scope>
    <source>
        <strain evidence="15">Kr</strain>
    </source>
</reference>
<name>A0A5B9GFI6_9VIRU</name>
<keyword evidence="3" id="KW-0548">Nucleotidyltransferase</keyword>
<protein>
    <submittedName>
        <fullName evidence="15">Polyprotein</fullName>
    </submittedName>
</protein>
<organism evidence="15">
    <name type="scientific">Petunia vein clearing virus</name>
    <dbReference type="NCBI Taxonomy" id="59504"/>
    <lineage>
        <taxon>Viruses</taxon>
        <taxon>Riboviria</taxon>
        <taxon>Pararnavirae</taxon>
        <taxon>Artverviricota</taxon>
        <taxon>Revtraviricetes</taxon>
        <taxon>Ortervirales</taxon>
        <taxon>Caulimoviridae</taxon>
        <taxon>Petuvirus</taxon>
        <taxon>Petuvirus venapetuniae</taxon>
    </lineage>
</organism>
<keyword evidence="11" id="KW-0863">Zinc-finger</keyword>
<dbReference type="Pfam" id="PF00098">
    <property type="entry name" value="zf-CCHC"/>
    <property type="match status" value="1"/>
</dbReference>